<dbReference type="HOGENOM" id="CLU_830049_0_0_1"/>
<dbReference type="Proteomes" id="UP000026915">
    <property type="component" value="Chromosome 7"/>
</dbReference>
<organism evidence="2 3">
    <name type="scientific">Theobroma cacao</name>
    <name type="common">Cacao</name>
    <name type="synonym">Cocoa</name>
    <dbReference type="NCBI Taxonomy" id="3641"/>
    <lineage>
        <taxon>Eukaryota</taxon>
        <taxon>Viridiplantae</taxon>
        <taxon>Streptophyta</taxon>
        <taxon>Embryophyta</taxon>
        <taxon>Tracheophyta</taxon>
        <taxon>Spermatophyta</taxon>
        <taxon>Magnoliopsida</taxon>
        <taxon>eudicotyledons</taxon>
        <taxon>Gunneridae</taxon>
        <taxon>Pentapetalae</taxon>
        <taxon>rosids</taxon>
        <taxon>malvids</taxon>
        <taxon>Malvales</taxon>
        <taxon>Malvaceae</taxon>
        <taxon>Byttnerioideae</taxon>
        <taxon>Theobroma</taxon>
    </lineage>
</organism>
<dbReference type="AlphaFoldDB" id="A0A061F8M3"/>
<feature type="region of interest" description="Disordered" evidence="1">
    <location>
        <begin position="22"/>
        <end position="41"/>
    </location>
</feature>
<reference evidence="2 3" key="1">
    <citation type="journal article" date="2013" name="Genome Biol.">
        <title>The genome sequence of the most widely cultivated cacao type and its use to identify candidate genes regulating pod color.</title>
        <authorList>
            <person name="Motamayor J.C."/>
            <person name="Mockaitis K."/>
            <person name="Schmutz J."/>
            <person name="Haiminen N."/>
            <person name="Iii D.L."/>
            <person name="Cornejo O."/>
            <person name="Findley S.D."/>
            <person name="Zheng P."/>
            <person name="Utro F."/>
            <person name="Royaert S."/>
            <person name="Saski C."/>
            <person name="Jenkins J."/>
            <person name="Podicheti R."/>
            <person name="Zhao M."/>
            <person name="Scheffler B.E."/>
            <person name="Stack J.C."/>
            <person name="Feltus F.A."/>
            <person name="Mustiga G.M."/>
            <person name="Amores F."/>
            <person name="Phillips W."/>
            <person name="Marelli J.P."/>
            <person name="May G.D."/>
            <person name="Shapiro H."/>
            <person name="Ma J."/>
            <person name="Bustamante C.D."/>
            <person name="Schnell R.J."/>
            <person name="Main D."/>
            <person name="Gilbert D."/>
            <person name="Parida L."/>
            <person name="Kuhn D.N."/>
        </authorList>
    </citation>
    <scope>NUCLEOTIDE SEQUENCE [LARGE SCALE GENOMIC DNA]</scope>
    <source>
        <strain evidence="3">cv. Matina 1-6</strain>
    </source>
</reference>
<keyword evidence="3" id="KW-1185">Reference proteome</keyword>
<name>A0A061F8M3_THECC</name>
<protein>
    <recommendedName>
        <fullName evidence="4">Reverse transcriptase domain-containing protein</fullName>
    </recommendedName>
</protein>
<dbReference type="Gramene" id="EOY13406">
    <property type="protein sequence ID" value="EOY13406"/>
    <property type="gene ID" value="TCM_031966"/>
</dbReference>
<proteinExistence type="predicted"/>
<evidence type="ECO:0000256" key="1">
    <source>
        <dbReference type="SAM" id="MobiDB-lite"/>
    </source>
</evidence>
<evidence type="ECO:0000313" key="3">
    <source>
        <dbReference type="Proteomes" id="UP000026915"/>
    </source>
</evidence>
<evidence type="ECO:0000313" key="2">
    <source>
        <dbReference type="EMBL" id="EOY13406.1"/>
    </source>
</evidence>
<feature type="compositionally biased region" description="Polar residues" evidence="1">
    <location>
        <begin position="22"/>
        <end position="32"/>
    </location>
</feature>
<accession>A0A061F8M3</accession>
<dbReference type="Gene3D" id="3.60.10.10">
    <property type="entry name" value="Endonuclease/exonuclease/phosphatase"/>
    <property type="match status" value="1"/>
</dbReference>
<dbReference type="EMBL" id="CM001885">
    <property type="protein sequence ID" value="EOY13406.1"/>
    <property type="molecule type" value="Genomic_DNA"/>
</dbReference>
<gene>
    <name evidence="2" type="ORF">TCM_031966</name>
</gene>
<dbReference type="SUPFAM" id="SSF56219">
    <property type="entry name" value="DNase I-like"/>
    <property type="match status" value="1"/>
</dbReference>
<dbReference type="InterPro" id="IPR036691">
    <property type="entry name" value="Endo/exonu/phosph_ase_sf"/>
</dbReference>
<dbReference type="InParanoid" id="A0A061F8M3"/>
<evidence type="ECO:0008006" key="4">
    <source>
        <dbReference type="Google" id="ProtNLM"/>
    </source>
</evidence>
<sequence>MVRNPESCLRLDESEDIEINNSGEESRLLSTEHSNKETVEESTEVLDMLVGSNDTRNIDNEALASVEGSFQEADLVDVLLTEQEERLMDVGGFGLFMSPVAERLGKNFKPPSSGYRKNTGLSVCIGSGVSDILRRNMITIQEPETTWNVSSRLGFVFETNRGEVVCLGRGEKKRAVRRLIMDRIRKEDRKCGLGNIYVPNEVGARSELRLDLIDNLRDLSFKWCIGGDFNAVMNSRERSSGLDDGRSSVDFVFLIDAIQMINMPMAADLRLFRGAVFGRNGFLVTHLQYVDDTLVFCKPDFKDLTNIERWLRCFEAVAGLEINFQKSIPYGIGVD</sequence>